<dbReference type="Pfam" id="PF04464">
    <property type="entry name" value="Glyphos_transf"/>
    <property type="match status" value="1"/>
</dbReference>
<sequence length="398" mass="43800">MGPLVAELRSRIGNRLGARSFARQAAGSGPVPDEGIAVFFATPPQNAYQLEQWRRPLEALAAESRADRRGVFVVVDRPDTGRRLLETFRLPVAFARGSAALESLVERHRPRAVLYVNNVERNFRMLRFADPVHIQLGHGDSDKGASVTNQHKAYDLTFVAGEAGRDRLSRALFDFDARSRVWLVGRPQLDYDVQGAPDWPADGTSRVLYAPTWEGDRPSLRYSSVVSHGPALIAALRADPRVRVVYRPHPWLGRISAEHARVDRELRAALMADGDRHLVDTGTYGWQWTFADACIADVSAVAYDWLATRKPLVVTRPEAEEAYLPPSRLLDSLPLLGAAGASSIVRELLDSAPPAELAGLAEYYFGDTSRGASTNRFEQALEDAIEARAVEIAARSAG</sequence>
<name>A0ABP6ZM22_9ACTN</name>
<dbReference type="InterPro" id="IPR007554">
    <property type="entry name" value="Glycerophosphate_synth"/>
</dbReference>
<evidence type="ECO:0000313" key="1">
    <source>
        <dbReference type="EMBL" id="GAA3613247.1"/>
    </source>
</evidence>
<organism evidence="1 2">
    <name type="scientific">Microlunatus ginsengisoli</name>
    <dbReference type="NCBI Taxonomy" id="363863"/>
    <lineage>
        <taxon>Bacteria</taxon>
        <taxon>Bacillati</taxon>
        <taxon>Actinomycetota</taxon>
        <taxon>Actinomycetes</taxon>
        <taxon>Propionibacteriales</taxon>
        <taxon>Propionibacteriaceae</taxon>
        <taxon>Microlunatus</taxon>
    </lineage>
</organism>
<evidence type="ECO:0000313" key="2">
    <source>
        <dbReference type="Proteomes" id="UP001501490"/>
    </source>
</evidence>
<dbReference type="Proteomes" id="UP001501490">
    <property type="component" value="Unassembled WGS sequence"/>
</dbReference>
<gene>
    <name evidence="1" type="ORF">GCM10022236_13880</name>
</gene>
<proteinExistence type="predicted"/>
<dbReference type="Gene3D" id="3.40.50.12580">
    <property type="match status" value="1"/>
</dbReference>
<accession>A0ABP6ZM22</accession>
<comment type="caution">
    <text evidence="1">The sequence shown here is derived from an EMBL/GenBank/DDBJ whole genome shotgun (WGS) entry which is preliminary data.</text>
</comment>
<reference evidence="2" key="1">
    <citation type="journal article" date="2019" name="Int. J. Syst. Evol. Microbiol.">
        <title>The Global Catalogue of Microorganisms (GCM) 10K type strain sequencing project: providing services to taxonomists for standard genome sequencing and annotation.</title>
        <authorList>
            <consortium name="The Broad Institute Genomics Platform"/>
            <consortium name="The Broad Institute Genome Sequencing Center for Infectious Disease"/>
            <person name="Wu L."/>
            <person name="Ma J."/>
        </authorList>
    </citation>
    <scope>NUCLEOTIDE SEQUENCE [LARGE SCALE GENOMIC DNA]</scope>
    <source>
        <strain evidence="2">JCM 16929</strain>
    </source>
</reference>
<dbReference type="SUPFAM" id="SSF53756">
    <property type="entry name" value="UDP-Glycosyltransferase/glycogen phosphorylase"/>
    <property type="match status" value="1"/>
</dbReference>
<keyword evidence="2" id="KW-1185">Reference proteome</keyword>
<dbReference type="EMBL" id="BAABAB010000009">
    <property type="protein sequence ID" value="GAA3613247.1"/>
    <property type="molecule type" value="Genomic_DNA"/>
</dbReference>
<dbReference type="InterPro" id="IPR043148">
    <property type="entry name" value="TagF_C"/>
</dbReference>
<protein>
    <submittedName>
        <fullName evidence="1">CDP-glycerol glycerophosphotransferase family protein</fullName>
    </submittedName>
</protein>